<dbReference type="EMBL" id="LAZR01007083">
    <property type="protein sequence ID" value="KKM87567.1"/>
    <property type="molecule type" value="Genomic_DNA"/>
</dbReference>
<organism evidence="1">
    <name type="scientific">marine sediment metagenome</name>
    <dbReference type="NCBI Taxonomy" id="412755"/>
    <lineage>
        <taxon>unclassified sequences</taxon>
        <taxon>metagenomes</taxon>
        <taxon>ecological metagenomes</taxon>
    </lineage>
</organism>
<reference evidence="1" key="1">
    <citation type="journal article" date="2015" name="Nature">
        <title>Complex archaea that bridge the gap between prokaryotes and eukaryotes.</title>
        <authorList>
            <person name="Spang A."/>
            <person name="Saw J.H."/>
            <person name="Jorgensen S.L."/>
            <person name="Zaremba-Niedzwiedzka K."/>
            <person name="Martijn J."/>
            <person name="Lind A.E."/>
            <person name="van Eijk R."/>
            <person name="Schleper C."/>
            <person name="Guy L."/>
            <person name="Ettema T.J."/>
        </authorList>
    </citation>
    <scope>NUCLEOTIDE SEQUENCE</scope>
</reference>
<sequence>MTLGLAKDATDLRLSQVIISEIPKLENYAKIAICEI</sequence>
<gene>
    <name evidence="1" type="ORF">LCGC14_1267570</name>
</gene>
<proteinExistence type="predicted"/>
<name>A0A0F9P271_9ZZZZ</name>
<accession>A0A0F9P271</accession>
<dbReference type="AlphaFoldDB" id="A0A0F9P271"/>
<evidence type="ECO:0000313" key="1">
    <source>
        <dbReference type="EMBL" id="KKM87567.1"/>
    </source>
</evidence>
<protein>
    <submittedName>
        <fullName evidence="1">Uncharacterized protein</fullName>
    </submittedName>
</protein>
<comment type="caution">
    <text evidence="1">The sequence shown here is derived from an EMBL/GenBank/DDBJ whole genome shotgun (WGS) entry which is preliminary data.</text>
</comment>